<proteinExistence type="predicted"/>
<dbReference type="AlphaFoldDB" id="A0A819YWM9"/>
<dbReference type="Proteomes" id="UP000663836">
    <property type="component" value="Unassembled WGS sequence"/>
</dbReference>
<accession>A0A819YWM9</accession>
<evidence type="ECO:0000313" key="1">
    <source>
        <dbReference type="EMBL" id="CAF4167029.1"/>
    </source>
</evidence>
<comment type="caution">
    <text evidence="1">The sequence shown here is derived from an EMBL/GenBank/DDBJ whole genome shotgun (WGS) entry which is preliminary data.</text>
</comment>
<organism evidence="1 2">
    <name type="scientific">Rotaria sordida</name>
    <dbReference type="NCBI Taxonomy" id="392033"/>
    <lineage>
        <taxon>Eukaryota</taxon>
        <taxon>Metazoa</taxon>
        <taxon>Spiralia</taxon>
        <taxon>Gnathifera</taxon>
        <taxon>Rotifera</taxon>
        <taxon>Eurotatoria</taxon>
        <taxon>Bdelloidea</taxon>
        <taxon>Philodinida</taxon>
        <taxon>Philodinidae</taxon>
        <taxon>Rotaria</taxon>
    </lineage>
</organism>
<protein>
    <submittedName>
        <fullName evidence="1">Uncharacterized protein</fullName>
    </submittedName>
</protein>
<gene>
    <name evidence="1" type="ORF">JBS370_LOCUS34812</name>
</gene>
<feature type="non-terminal residue" evidence="1">
    <location>
        <position position="1"/>
    </location>
</feature>
<dbReference type="EMBL" id="CAJOBD010011395">
    <property type="protein sequence ID" value="CAF4167029.1"/>
    <property type="molecule type" value="Genomic_DNA"/>
</dbReference>
<name>A0A819YWM9_9BILA</name>
<sequence>DQYINEKQEKYELKSYRYIFNTCPLTFDGAYGLTKANHSIKFLQVIANNQDPHITKLLNENEDVLDHFYKVQCPFVYRNVNTLNYSRQKTSQFFPNPILRCQVLTSDISLSSPSGIRPRWEHGLHSAKTLRKQSMKRKQQDKDFIDKKFNLTILDALDENEVDDNLINIDRASSGSNHIDQLNYSDRYHPYM</sequence>
<reference evidence="1" key="1">
    <citation type="submission" date="2021-02" db="EMBL/GenBank/DDBJ databases">
        <authorList>
            <person name="Nowell W R."/>
        </authorList>
    </citation>
    <scope>NUCLEOTIDE SEQUENCE</scope>
</reference>
<evidence type="ECO:0000313" key="2">
    <source>
        <dbReference type="Proteomes" id="UP000663836"/>
    </source>
</evidence>